<dbReference type="PANTHER" id="PTHR35007">
    <property type="entry name" value="INTEGRAL MEMBRANE PROTEIN-RELATED"/>
    <property type="match status" value="1"/>
</dbReference>
<feature type="transmembrane region" description="Helical" evidence="1">
    <location>
        <begin position="12"/>
        <end position="32"/>
    </location>
</feature>
<keyword evidence="3" id="KW-1185">Reference proteome</keyword>
<evidence type="ECO:0000313" key="3">
    <source>
        <dbReference type="Proteomes" id="UP001500839"/>
    </source>
</evidence>
<organism evidence="2 3">
    <name type="scientific">Tomitella cavernea</name>
    <dbReference type="NCBI Taxonomy" id="1387982"/>
    <lineage>
        <taxon>Bacteria</taxon>
        <taxon>Bacillati</taxon>
        <taxon>Actinomycetota</taxon>
        <taxon>Actinomycetes</taxon>
        <taxon>Mycobacteriales</taxon>
        <taxon>Tomitella</taxon>
    </lineage>
</organism>
<sequence>MPSCTGVREVGAGAAVTALLGLALWIVPGTPSLLRVREWDRNARPAAGGRRIVVACAVGAAVVSAALWGAASAVCVVVGTVTIMHLRSRRAAAARGRAAAAELASALEIVVAELRVGAHPGRACAVAALHARKGAVSGCLARASAQAQLGGSISRVLADRAGATTAARRTGPSWPAGGRSAEACGPESDWRRIAAVWAVAERRGIALGGLLDAARADLAVRVSFRRRAESGLAGARSTATILAALPVVGIGFGHLMGAAPLTVLTGGGAGGLLLVAGVLLDCAGLVWAEWIMSGPAQ</sequence>
<keyword evidence="1" id="KW-0812">Transmembrane</keyword>
<name>A0ABP9CC70_9ACTN</name>
<gene>
    <name evidence="2" type="ORF">GCM10023353_06250</name>
</gene>
<feature type="transmembrane region" description="Helical" evidence="1">
    <location>
        <begin position="233"/>
        <end position="256"/>
    </location>
</feature>
<evidence type="ECO:0008006" key="4">
    <source>
        <dbReference type="Google" id="ProtNLM"/>
    </source>
</evidence>
<dbReference type="EMBL" id="BAABKQ010000001">
    <property type="protein sequence ID" value="GAA4805970.1"/>
    <property type="molecule type" value="Genomic_DNA"/>
</dbReference>
<accession>A0ABP9CC70</accession>
<reference evidence="3" key="1">
    <citation type="journal article" date="2019" name="Int. J. Syst. Evol. Microbiol.">
        <title>The Global Catalogue of Microorganisms (GCM) 10K type strain sequencing project: providing services to taxonomists for standard genome sequencing and annotation.</title>
        <authorList>
            <consortium name="The Broad Institute Genomics Platform"/>
            <consortium name="The Broad Institute Genome Sequencing Center for Infectious Disease"/>
            <person name="Wu L."/>
            <person name="Ma J."/>
        </authorList>
    </citation>
    <scope>NUCLEOTIDE SEQUENCE [LARGE SCALE GENOMIC DNA]</scope>
    <source>
        <strain evidence="3">JCM 18542</strain>
    </source>
</reference>
<dbReference type="Proteomes" id="UP001500839">
    <property type="component" value="Unassembled WGS sequence"/>
</dbReference>
<feature type="transmembrane region" description="Helical" evidence="1">
    <location>
        <begin position="52"/>
        <end position="81"/>
    </location>
</feature>
<feature type="transmembrane region" description="Helical" evidence="1">
    <location>
        <begin position="268"/>
        <end position="288"/>
    </location>
</feature>
<keyword evidence="1" id="KW-1133">Transmembrane helix</keyword>
<comment type="caution">
    <text evidence="2">The sequence shown here is derived from an EMBL/GenBank/DDBJ whole genome shotgun (WGS) entry which is preliminary data.</text>
</comment>
<protein>
    <recommendedName>
        <fullName evidence="4">Type II secretion system protein GspF domain-containing protein</fullName>
    </recommendedName>
</protein>
<keyword evidence="1" id="KW-0472">Membrane</keyword>
<evidence type="ECO:0000256" key="1">
    <source>
        <dbReference type="SAM" id="Phobius"/>
    </source>
</evidence>
<dbReference type="PANTHER" id="PTHR35007:SF4">
    <property type="entry name" value="CONSERVED TRANSMEMBRANE PROTEIN-RELATED"/>
    <property type="match status" value="1"/>
</dbReference>
<evidence type="ECO:0000313" key="2">
    <source>
        <dbReference type="EMBL" id="GAA4805970.1"/>
    </source>
</evidence>
<proteinExistence type="predicted"/>